<keyword evidence="2" id="KW-1185">Reference proteome</keyword>
<name>A0ACB8AY53_9AGAM</name>
<accession>A0ACB8AY53</accession>
<gene>
    <name evidence="1" type="ORF">BV22DRAFT_1026233</name>
</gene>
<sequence length="151" mass="16955">RAVRYNILVNPSGMQGKARALDWVVESNNLHTKHTFGGRGSNYTKQRVLEESPLIQVYRSCHANMERNLSLPGPTTKHAEPNLAKTLTKMTTYMRDHKANEFQAGRNSMYSIPDMIDKGQDILYSSETPDDDDDDVAKKVVEAEDLAAVDT</sequence>
<evidence type="ECO:0000313" key="2">
    <source>
        <dbReference type="Proteomes" id="UP000790709"/>
    </source>
</evidence>
<feature type="non-terminal residue" evidence="1">
    <location>
        <position position="1"/>
    </location>
</feature>
<organism evidence="1 2">
    <name type="scientific">Leucogyrophana mollusca</name>
    <dbReference type="NCBI Taxonomy" id="85980"/>
    <lineage>
        <taxon>Eukaryota</taxon>
        <taxon>Fungi</taxon>
        <taxon>Dikarya</taxon>
        <taxon>Basidiomycota</taxon>
        <taxon>Agaricomycotina</taxon>
        <taxon>Agaricomycetes</taxon>
        <taxon>Agaricomycetidae</taxon>
        <taxon>Boletales</taxon>
        <taxon>Boletales incertae sedis</taxon>
        <taxon>Leucogyrophana</taxon>
    </lineage>
</organism>
<comment type="caution">
    <text evidence="1">The sequence shown here is derived from an EMBL/GenBank/DDBJ whole genome shotgun (WGS) entry which is preliminary data.</text>
</comment>
<dbReference type="Proteomes" id="UP000790709">
    <property type="component" value="Unassembled WGS sequence"/>
</dbReference>
<reference evidence="1" key="1">
    <citation type="journal article" date="2021" name="New Phytol.">
        <title>Evolutionary innovations through gain and loss of genes in the ectomycorrhizal Boletales.</title>
        <authorList>
            <person name="Wu G."/>
            <person name="Miyauchi S."/>
            <person name="Morin E."/>
            <person name="Kuo A."/>
            <person name="Drula E."/>
            <person name="Varga T."/>
            <person name="Kohler A."/>
            <person name="Feng B."/>
            <person name="Cao Y."/>
            <person name="Lipzen A."/>
            <person name="Daum C."/>
            <person name="Hundley H."/>
            <person name="Pangilinan J."/>
            <person name="Johnson J."/>
            <person name="Barry K."/>
            <person name="LaButti K."/>
            <person name="Ng V."/>
            <person name="Ahrendt S."/>
            <person name="Min B."/>
            <person name="Choi I.G."/>
            <person name="Park H."/>
            <person name="Plett J.M."/>
            <person name="Magnuson J."/>
            <person name="Spatafora J.W."/>
            <person name="Nagy L.G."/>
            <person name="Henrissat B."/>
            <person name="Grigoriev I.V."/>
            <person name="Yang Z.L."/>
            <person name="Xu J."/>
            <person name="Martin F.M."/>
        </authorList>
    </citation>
    <scope>NUCLEOTIDE SEQUENCE</scope>
    <source>
        <strain evidence="1">KUC20120723A-06</strain>
    </source>
</reference>
<protein>
    <submittedName>
        <fullName evidence="1">Uncharacterized protein</fullName>
    </submittedName>
</protein>
<evidence type="ECO:0000313" key="1">
    <source>
        <dbReference type="EMBL" id="KAH7917503.1"/>
    </source>
</evidence>
<dbReference type="EMBL" id="MU267038">
    <property type="protein sequence ID" value="KAH7917503.1"/>
    <property type="molecule type" value="Genomic_DNA"/>
</dbReference>
<proteinExistence type="predicted"/>